<reference evidence="9" key="2">
    <citation type="submission" date="2023-01" db="EMBL/GenBank/DDBJ databases">
        <title>Draft genome sequence of Sneathiella chinensis strain NBRC 103408.</title>
        <authorList>
            <person name="Sun Q."/>
            <person name="Mori K."/>
        </authorList>
    </citation>
    <scope>NUCLEOTIDE SEQUENCE</scope>
    <source>
        <strain evidence="9">NBRC 103408</strain>
    </source>
</reference>
<dbReference type="Gene3D" id="3.40.50.300">
    <property type="entry name" value="P-loop containing nucleotide triphosphate hydrolases"/>
    <property type="match status" value="2"/>
</dbReference>
<evidence type="ECO:0000313" key="10">
    <source>
        <dbReference type="Proteomes" id="UP001161409"/>
    </source>
</evidence>
<name>A0ABQ5U5E2_9PROT</name>
<comment type="caution">
    <text evidence="9">The sequence shown here is derived from an EMBL/GenBank/DDBJ whole genome shotgun (WGS) entry which is preliminary data.</text>
</comment>
<evidence type="ECO:0000256" key="1">
    <source>
        <dbReference type="ARBA" id="ARBA00022490"/>
    </source>
</evidence>
<feature type="coiled-coil region" evidence="6">
    <location>
        <begin position="950"/>
        <end position="991"/>
    </location>
</feature>
<evidence type="ECO:0000259" key="8">
    <source>
        <dbReference type="Pfam" id="PF02463"/>
    </source>
</evidence>
<evidence type="ECO:0000256" key="4">
    <source>
        <dbReference type="ARBA" id="ARBA00023054"/>
    </source>
</evidence>
<feature type="binding site" evidence="6">
    <location>
        <begin position="32"/>
        <end position="39"/>
    </location>
    <ligand>
        <name>ATP</name>
        <dbReference type="ChEBI" id="CHEBI:30616"/>
    </ligand>
</feature>
<keyword evidence="1 6" id="KW-0963">Cytoplasm</keyword>
<evidence type="ECO:0000313" key="9">
    <source>
        <dbReference type="EMBL" id="GLQ05696.1"/>
    </source>
</evidence>
<keyword evidence="10" id="KW-1185">Reference proteome</keyword>
<dbReference type="PIRSF" id="PIRSF005719">
    <property type="entry name" value="SMC"/>
    <property type="match status" value="1"/>
</dbReference>
<dbReference type="InterPro" id="IPR011890">
    <property type="entry name" value="SMC_prok"/>
</dbReference>
<keyword evidence="2 6" id="KW-0547">Nucleotide-binding</keyword>
<feature type="coiled-coil region" evidence="6">
    <location>
        <begin position="286"/>
        <end position="494"/>
    </location>
</feature>
<feature type="domain" description="RecF/RecN/SMC N-terminal" evidence="8">
    <location>
        <begin position="4"/>
        <end position="1136"/>
    </location>
</feature>
<accession>A0ABQ5U5E2</accession>
<dbReference type="InterPro" id="IPR003395">
    <property type="entry name" value="RecF/RecN/SMC_N"/>
</dbReference>
<feature type="coiled-coil region" evidence="6">
    <location>
        <begin position="170"/>
        <end position="197"/>
    </location>
</feature>
<feature type="region of interest" description="Disordered" evidence="7">
    <location>
        <begin position="672"/>
        <end position="707"/>
    </location>
</feature>
<comment type="similarity">
    <text evidence="6">Belongs to the SMC family.</text>
</comment>
<reference evidence="9" key="1">
    <citation type="journal article" date="2014" name="Int. J. Syst. Evol. Microbiol.">
        <title>Complete genome of a new Firmicutes species belonging to the dominant human colonic microbiota ('Ruminococcus bicirculans') reveals two chromosomes and a selective capacity to utilize plant glucans.</title>
        <authorList>
            <consortium name="NISC Comparative Sequencing Program"/>
            <person name="Wegmann U."/>
            <person name="Louis P."/>
            <person name="Goesmann A."/>
            <person name="Henrissat B."/>
            <person name="Duncan S.H."/>
            <person name="Flint H.J."/>
        </authorList>
    </citation>
    <scope>NUCLEOTIDE SEQUENCE</scope>
    <source>
        <strain evidence="9">NBRC 103408</strain>
    </source>
</reference>
<organism evidence="9 10">
    <name type="scientific">Sneathiella chinensis</name>
    <dbReference type="NCBI Taxonomy" id="349750"/>
    <lineage>
        <taxon>Bacteria</taxon>
        <taxon>Pseudomonadati</taxon>
        <taxon>Pseudomonadota</taxon>
        <taxon>Alphaproteobacteria</taxon>
        <taxon>Sneathiellales</taxon>
        <taxon>Sneathiellaceae</taxon>
        <taxon>Sneathiella</taxon>
    </lineage>
</organism>
<comment type="function">
    <text evidence="6">Required for chromosome condensation and partitioning.</text>
</comment>
<dbReference type="Pfam" id="PF02463">
    <property type="entry name" value="SMC_N"/>
    <property type="match status" value="1"/>
</dbReference>
<protein>
    <recommendedName>
        <fullName evidence="6">Chromosome partition protein Smc</fullName>
    </recommendedName>
</protein>
<evidence type="ECO:0000256" key="6">
    <source>
        <dbReference type="HAMAP-Rule" id="MF_01894"/>
    </source>
</evidence>
<dbReference type="RefSeq" id="WP_169559671.1">
    <property type="nucleotide sequence ID" value="NZ_BSNF01000001.1"/>
</dbReference>
<keyword evidence="5 6" id="KW-0238">DNA-binding</keyword>
<comment type="subunit">
    <text evidence="6">Homodimer.</text>
</comment>
<comment type="domain">
    <text evidence="6">Contains large globular domains required for ATP hydrolysis at each terminus and a third globular domain forming a flexible hinge near the middle of the molecule. These domains are separated by coiled-coil structures.</text>
</comment>
<evidence type="ECO:0000256" key="5">
    <source>
        <dbReference type="ARBA" id="ARBA00023125"/>
    </source>
</evidence>
<gene>
    <name evidence="6 9" type="primary">smc</name>
    <name evidence="9" type="ORF">GCM10007924_09170</name>
</gene>
<evidence type="ECO:0000256" key="2">
    <source>
        <dbReference type="ARBA" id="ARBA00022741"/>
    </source>
</evidence>
<dbReference type="HAMAP" id="MF_01894">
    <property type="entry name" value="Smc_prok"/>
    <property type="match status" value="1"/>
</dbReference>
<dbReference type="EMBL" id="BSNF01000001">
    <property type="protein sequence ID" value="GLQ05696.1"/>
    <property type="molecule type" value="Genomic_DNA"/>
</dbReference>
<feature type="coiled-coil region" evidence="6">
    <location>
        <begin position="638"/>
        <end position="672"/>
    </location>
</feature>
<feature type="compositionally biased region" description="Basic and acidic residues" evidence="7">
    <location>
        <begin position="672"/>
        <end position="683"/>
    </location>
</feature>
<dbReference type="InterPro" id="IPR024704">
    <property type="entry name" value="SMC"/>
</dbReference>
<sequence>MKFTQLRLSGFKSFVEPTELLIKDGLTGIVGPNGCGKSNLVEALRWVMGETSAKNMRGGAMDDVIFAGTTSRPPRNMAEVTLSLDNHKREAPPAYNDLAELDITRRIRRDTGSDYRIGGKVTRARDVQLLFADLATGAHSTAIVSQGRVGSLINAKPKDRRHLLEEAAGISGLHSRRHEAELRLKNAEINLERVDDVTGQLEVQLNSLKRQARQATRYRNISGHIRKAEAMLFFRKYEQAFEAEQTAKKKLEETSFAVAELTKQTAIAETASLKAAEALTPLRNAEASAAAKVQRLTLERENLDAEEERLKKAKKQLEDRKLQISSDMEREKSLEKDAADAAERLAREKTDLTRLAEQEAPKLEALQTSIQEQQSIVRAVQADFDLQTEKLASEKARQNSLLQQLKNLEQAANRLKTRITDLEKEKLVLEHSLETLEKESGLDGEIKQAIAAAEALTARLNSLDTEKQSADTRVREARQSASAAEQAVTAVQTEIKTLQSLLETDEEGNWSPVAESLKVVKGFETALGAALGDDLEAPTDPAAPAFWHPPPSAGHAPAPFPAGIETLDQYVDGNVALDLRLSHVGLVTPEDGPLLAQSLQPGQRLVSKQGDLWRWDGFTRKAGAKTAATVRLEQRNRLLSLEKDRQALETVREQAQDTLRAAENTLQTLIDQEKSFRGDRRQQEQVLSDLRSRQAEHSRTLAAKQSRLTSLQESASALSREYREGQEQFSLLNGELTGLPDIGAEQAALDSLKNSLREKRESLGNIRSDHDRLLRESAIRRDRLASIDQERQGWLQRSENMVQHFGQLEIRFSSTEQELQELADRPAQLAEKRGILMDEIARAEGGRATARDHVAEAESVQQQCDRALRDCQDALGACREERVRHQADVEHAADTLKNLAAQIFDRLECAPERILQVGGIAKDEDIPPIEASERTVERLRKERDGMGPVNLRAEIEAREVDEQLTTLQKEREDLEAAIARLRQGIASLNREGRERLLAAFTQVDAHFQELFKRVFGGGHAHLTLTESDDPLAAGLEIMASPPGKRLQLMSLLSGGEQALTAVALLFAVFLTNPAPICVLDEVDAPLDDVNVERLCNLLDSIREHSDTRFLVVTHHPITMARMDRLYGVTMAERGISQLVSVDLTKAQLMTNEVT</sequence>
<dbReference type="SUPFAM" id="SSF52540">
    <property type="entry name" value="P-loop containing nucleoside triphosphate hydrolases"/>
    <property type="match status" value="1"/>
</dbReference>
<dbReference type="InterPro" id="IPR027417">
    <property type="entry name" value="P-loop_NTPase"/>
</dbReference>
<feature type="compositionally biased region" description="Basic and acidic residues" evidence="7">
    <location>
        <begin position="690"/>
        <end position="699"/>
    </location>
</feature>
<dbReference type="PANTHER" id="PTHR43977">
    <property type="entry name" value="STRUCTURAL MAINTENANCE OF CHROMOSOMES PROTEIN 3"/>
    <property type="match status" value="1"/>
</dbReference>
<dbReference type="CDD" id="cd03278">
    <property type="entry name" value="ABC_SMC_barmotin"/>
    <property type="match status" value="1"/>
</dbReference>
<keyword evidence="4 6" id="KW-0175">Coiled coil</keyword>
<dbReference type="Proteomes" id="UP001161409">
    <property type="component" value="Unassembled WGS sequence"/>
</dbReference>
<evidence type="ECO:0000256" key="3">
    <source>
        <dbReference type="ARBA" id="ARBA00022840"/>
    </source>
</evidence>
<keyword evidence="3 6" id="KW-0067">ATP-binding</keyword>
<evidence type="ECO:0000256" key="7">
    <source>
        <dbReference type="SAM" id="MobiDB-lite"/>
    </source>
</evidence>
<comment type="subcellular location">
    <subcellularLocation>
        <location evidence="6">Cytoplasm</location>
    </subcellularLocation>
</comment>
<proteinExistence type="inferred from homology"/>